<dbReference type="EMBL" id="CP104275">
    <property type="protein sequence ID" value="UWX97464.1"/>
    <property type="molecule type" value="Genomic_DNA"/>
</dbReference>
<dbReference type="Gene3D" id="3.10.180.10">
    <property type="entry name" value="2,3-Dihydroxybiphenyl 1,2-Dioxygenase, domain 1"/>
    <property type="match status" value="1"/>
</dbReference>
<protein>
    <submittedName>
        <fullName evidence="2">VOC family protein</fullName>
    </submittedName>
</protein>
<dbReference type="Proteomes" id="UP001059859">
    <property type="component" value="Chromosome"/>
</dbReference>
<proteinExistence type="predicted"/>
<dbReference type="Pfam" id="PF18029">
    <property type="entry name" value="Glyoxalase_6"/>
    <property type="match status" value="1"/>
</dbReference>
<dbReference type="CDD" id="cd06587">
    <property type="entry name" value="VOC"/>
    <property type="match status" value="1"/>
</dbReference>
<evidence type="ECO:0000313" key="3">
    <source>
        <dbReference type="Proteomes" id="UP001059859"/>
    </source>
</evidence>
<accession>A0ABY5YQT9</accession>
<dbReference type="PANTHER" id="PTHR35908">
    <property type="entry name" value="HYPOTHETICAL FUSION PROTEIN"/>
    <property type="match status" value="1"/>
</dbReference>
<keyword evidence="3" id="KW-1185">Reference proteome</keyword>
<feature type="domain" description="VOC" evidence="1">
    <location>
        <begin position="13"/>
        <end position="130"/>
    </location>
</feature>
<dbReference type="InterPro" id="IPR037523">
    <property type="entry name" value="VOC_core"/>
</dbReference>
<organism evidence="2 3">
    <name type="scientific">Arthrobacter zhaoxinii</name>
    <dbReference type="NCBI Taxonomy" id="2964616"/>
    <lineage>
        <taxon>Bacteria</taxon>
        <taxon>Bacillati</taxon>
        <taxon>Actinomycetota</taxon>
        <taxon>Actinomycetes</taxon>
        <taxon>Micrococcales</taxon>
        <taxon>Micrococcaceae</taxon>
        <taxon>Arthrobacter</taxon>
    </lineage>
</organism>
<name>A0ABY5YQT9_9MICC</name>
<dbReference type="InterPro" id="IPR041581">
    <property type="entry name" value="Glyoxalase_6"/>
</dbReference>
<gene>
    <name evidence="2" type="ORF">N2K95_01865</name>
</gene>
<evidence type="ECO:0000259" key="1">
    <source>
        <dbReference type="PROSITE" id="PS51819"/>
    </source>
</evidence>
<sequence>MAQQRNSRNGGLQLSATTISSPDPRALAAFYARLLEWETVASEPDWVVLQNPAGGPGLSFHIDEHYVRPVWPSAEGSQQMMMHLDIRVDDLDRSSAHAAECGALAAEYQPQKDVRVFLDPDGHPFCLFVD</sequence>
<dbReference type="SUPFAM" id="SSF54593">
    <property type="entry name" value="Glyoxalase/Bleomycin resistance protein/Dihydroxybiphenyl dioxygenase"/>
    <property type="match status" value="1"/>
</dbReference>
<dbReference type="InterPro" id="IPR029068">
    <property type="entry name" value="Glyas_Bleomycin-R_OHBP_Dase"/>
</dbReference>
<dbReference type="PROSITE" id="PS51819">
    <property type="entry name" value="VOC"/>
    <property type="match status" value="1"/>
</dbReference>
<dbReference type="RefSeq" id="WP_260652665.1">
    <property type="nucleotide sequence ID" value="NZ_CP104275.1"/>
</dbReference>
<reference evidence="2" key="1">
    <citation type="submission" date="2022-09" db="EMBL/GenBank/DDBJ databases">
        <title>Novel species in genus Arthrobacter.</title>
        <authorList>
            <person name="Liu Y."/>
        </authorList>
    </citation>
    <scope>NUCLEOTIDE SEQUENCE</scope>
    <source>
        <strain evidence="2">Zg-Y815</strain>
    </source>
</reference>
<evidence type="ECO:0000313" key="2">
    <source>
        <dbReference type="EMBL" id="UWX97464.1"/>
    </source>
</evidence>
<dbReference type="PANTHER" id="PTHR35908:SF1">
    <property type="entry name" value="CONSERVED PROTEIN"/>
    <property type="match status" value="1"/>
</dbReference>